<gene>
    <name evidence="1" type="ORF">BJ982_004468</name>
</gene>
<dbReference type="RefSeq" id="WP_184883017.1">
    <property type="nucleotide sequence ID" value="NZ_BOOV01000005.1"/>
</dbReference>
<keyword evidence="2" id="KW-1185">Reference proteome</keyword>
<comment type="caution">
    <text evidence="1">The sequence shown here is derived from an EMBL/GenBank/DDBJ whole genome shotgun (WGS) entry which is preliminary data.</text>
</comment>
<protein>
    <submittedName>
        <fullName evidence="1">Uncharacterized protein</fullName>
    </submittedName>
</protein>
<sequence>MSEIRHVIKLTVREVVEYEIRLDVDDLEDFPEEILKNRQELQGWLIDNEDVYVDEICDDNFVGCEDREITEIKVLRYKRKKAA</sequence>
<proteinExistence type="predicted"/>
<accession>A0A7W7GBX3</accession>
<organism evidence="1 2">
    <name type="scientific">Sphaerisporangium siamense</name>
    <dbReference type="NCBI Taxonomy" id="795645"/>
    <lineage>
        <taxon>Bacteria</taxon>
        <taxon>Bacillati</taxon>
        <taxon>Actinomycetota</taxon>
        <taxon>Actinomycetes</taxon>
        <taxon>Streptosporangiales</taxon>
        <taxon>Streptosporangiaceae</taxon>
        <taxon>Sphaerisporangium</taxon>
    </lineage>
</organism>
<name>A0A7W7GBX3_9ACTN</name>
<dbReference type="Proteomes" id="UP000542210">
    <property type="component" value="Unassembled WGS sequence"/>
</dbReference>
<evidence type="ECO:0000313" key="2">
    <source>
        <dbReference type="Proteomes" id="UP000542210"/>
    </source>
</evidence>
<dbReference type="AlphaFoldDB" id="A0A7W7GBX3"/>
<reference evidence="1 2" key="1">
    <citation type="submission" date="2020-08" db="EMBL/GenBank/DDBJ databases">
        <title>Sequencing the genomes of 1000 actinobacteria strains.</title>
        <authorList>
            <person name="Klenk H.-P."/>
        </authorList>
    </citation>
    <scope>NUCLEOTIDE SEQUENCE [LARGE SCALE GENOMIC DNA]</scope>
    <source>
        <strain evidence="1 2">DSM 45784</strain>
    </source>
</reference>
<evidence type="ECO:0000313" key="1">
    <source>
        <dbReference type="EMBL" id="MBB4702924.1"/>
    </source>
</evidence>
<dbReference type="EMBL" id="JACHND010000001">
    <property type="protein sequence ID" value="MBB4702924.1"/>
    <property type="molecule type" value="Genomic_DNA"/>
</dbReference>